<accession>A0ABN2ETS2</accession>
<feature type="compositionally biased region" description="Basic residues" evidence="1">
    <location>
        <begin position="318"/>
        <end position="336"/>
    </location>
</feature>
<evidence type="ECO:0000313" key="4">
    <source>
        <dbReference type="Proteomes" id="UP001500393"/>
    </source>
</evidence>
<dbReference type="EMBL" id="BAAAOS010000068">
    <property type="protein sequence ID" value="GAA1617110.1"/>
    <property type="molecule type" value="Genomic_DNA"/>
</dbReference>
<reference evidence="3 4" key="1">
    <citation type="journal article" date="2019" name="Int. J. Syst. Evol. Microbiol.">
        <title>The Global Catalogue of Microorganisms (GCM) 10K type strain sequencing project: providing services to taxonomists for standard genome sequencing and annotation.</title>
        <authorList>
            <consortium name="The Broad Institute Genomics Platform"/>
            <consortium name="The Broad Institute Genome Sequencing Center for Infectious Disease"/>
            <person name="Wu L."/>
            <person name="Ma J."/>
        </authorList>
    </citation>
    <scope>NUCLEOTIDE SEQUENCE [LARGE SCALE GENOMIC DNA]</scope>
    <source>
        <strain evidence="3 4">JCM 14969</strain>
    </source>
</reference>
<proteinExistence type="predicted"/>
<feature type="region of interest" description="Disordered" evidence="1">
    <location>
        <begin position="54"/>
        <end position="114"/>
    </location>
</feature>
<feature type="compositionally biased region" description="Basic and acidic residues" evidence="1">
    <location>
        <begin position="104"/>
        <end position="114"/>
    </location>
</feature>
<comment type="caution">
    <text evidence="3">The sequence shown here is derived from an EMBL/GenBank/DDBJ whole genome shotgun (WGS) entry which is preliminary data.</text>
</comment>
<gene>
    <name evidence="3" type="ORF">GCM10009789_83840</name>
</gene>
<dbReference type="Proteomes" id="UP001500393">
    <property type="component" value="Unassembled WGS sequence"/>
</dbReference>
<evidence type="ECO:0000313" key="3">
    <source>
        <dbReference type="EMBL" id="GAA1617110.1"/>
    </source>
</evidence>
<keyword evidence="2" id="KW-0472">Membrane</keyword>
<keyword evidence="2" id="KW-1133">Transmembrane helix</keyword>
<name>A0ABN2ETS2_9ACTN</name>
<organism evidence="3 4">
    <name type="scientific">Kribbella sancticallisti</name>
    <dbReference type="NCBI Taxonomy" id="460087"/>
    <lineage>
        <taxon>Bacteria</taxon>
        <taxon>Bacillati</taxon>
        <taxon>Actinomycetota</taxon>
        <taxon>Actinomycetes</taxon>
        <taxon>Propionibacteriales</taxon>
        <taxon>Kribbellaceae</taxon>
        <taxon>Kribbella</taxon>
    </lineage>
</organism>
<feature type="transmembrane region" description="Helical" evidence="2">
    <location>
        <begin position="20"/>
        <end position="41"/>
    </location>
</feature>
<keyword evidence="4" id="KW-1185">Reference proteome</keyword>
<evidence type="ECO:0000256" key="1">
    <source>
        <dbReference type="SAM" id="MobiDB-lite"/>
    </source>
</evidence>
<feature type="region of interest" description="Disordered" evidence="1">
    <location>
        <begin position="280"/>
        <end position="336"/>
    </location>
</feature>
<keyword evidence="2" id="KW-0812">Transmembrane</keyword>
<sequence length="336" mass="36154">MDSTARPPAEAGGRRHKWRLEILAAAAAAVAIAVTLGALWWSGLIDADPRPPAATKTVTVWPTQTPSVTPSETPTETPSETPSETPTTSGPPSKPPPSSVEKPQTSRERYEEAARRELEAGTIAYNVPRQARVKEEFQVTARVQRGTVTISPSLTPLPGTAPVTVEKLRVGTYMRAELRGGGFEVEPIDDTLQLIDGVTEWTWQVVPLSAGSHSLRLTLVVEMDELPLSKGTFERTIEVAVEERPSVVKQFLALFDWSNVVTAVLIAVLVGAPQFVRKRWGTGPGEVKEGGTEEESAAGVRPSATASGAKQAVGVKPQSRKPQRRAAQKKPPRSNL</sequence>
<evidence type="ECO:0000256" key="2">
    <source>
        <dbReference type="SAM" id="Phobius"/>
    </source>
</evidence>
<feature type="compositionally biased region" description="Low complexity" evidence="1">
    <location>
        <begin position="62"/>
        <end position="91"/>
    </location>
</feature>
<protein>
    <submittedName>
        <fullName evidence="3">Uncharacterized protein</fullName>
    </submittedName>
</protein>